<evidence type="ECO:0000256" key="7">
    <source>
        <dbReference type="ARBA" id="ARBA00022475"/>
    </source>
</evidence>
<dbReference type="RefSeq" id="WP_123695762.1">
    <property type="nucleotide sequence ID" value="NZ_AP019700.1"/>
</dbReference>
<evidence type="ECO:0000256" key="24">
    <source>
        <dbReference type="ARBA" id="ARBA00044770"/>
    </source>
</evidence>
<dbReference type="Pfam" id="PF00912">
    <property type="entry name" value="Transgly"/>
    <property type="match status" value="1"/>
</dbReference>
<dbReference type="EC" id="2.4.99.28" evidence="24"/>
<proteinExistence type="inferred from homology"/>
<keyword evidence="11" id="KW-0328">Glycosyltransferase</keyword>
<comment type="similarity">
    <text evidence="4">In the N-terminal section; belongs to the glycosyltransferase 51 family.</text>
</comment>
<dbReference type="GO" id="GO:0008360">
    <property type="term" value="P:regulation of cell shape"/>
    <property type="evidence" value="ECO:0007669"/>
    <property type="project" value="UniProtKB-KW"/>
</dbReference>
<dbReference type="GO" id="GO:0030288">
    <property type="term" value="C:outer membrane-bounded periplasmic space"/>
    <property type="evidence" value="ECO:0007669"/>
    <property type="project" value="TreeGrafter"/>
</dbReference>
<feature type="domain" description="Penicillin-binding protein OB-like" evidence="29">
    <location>
        <begin position="321"/>
        <end position="454"/>
    </location>
</feature>
<keyword evidence="21" id="KW-0511">Multifunctional enzyme</keyword>
<keyword evidence="19" id="KW-0472">Membrane</keyword>
<evidence type="ECO:0000256" key="3">
    <source>
        <dbReference type="ARBA" id="ARBA00007090"/>
    </source>
</evidence>
<dbReference type="GO" id="GO:0005886">
    <property type="term" value="C:plasma membrane"/>
    <property type="evidence" value="ECO:0007669"/>
    <property type="project" value="UniProtKB-SubCell"/>
</dbReference>
<keyword evidence="17" id="KW-0573">Peptidoglycan synthesis</keyword>
<dbReference type="InterPro" id="IPR036950">
    <property type="entry name" value="PBP_transglycosylase"/>
</dbReference>
<dbReference type="InterPro" id="IPR012340">
    <property type="entry name" value="NA-bd_OB-fold"/>
</dbReference>
<evidence type="ECO:0000256" key="10">
    <source>
        <dbReference type="ARBA" id="ARBA00022670"/>
    </source>
</evidence>
<keyword evidence="31" id="KW-1185">Reference proteome</keyword>
<evidence type="ECO:0000256" key="1">
    <source>
        <dbReference type="ARBA" id="ARBA00004249"/>
    </source>
</evidence>
<name>A0A3N1KR92_9PROT</name>
<evidence type="ECO:0000256" key="2">
    <source>
        <dbReference type="ARBA" id="ARBA00004752"/>
    </source>
</evidence>
<evidence type="ECO:0000256" key="20">
    <source>
        <dbReference type="ARBA" id="ARBA00023251"/>
    </source>
</evidence>
<evidence type="ECO:0000256" key="8">
    <source>
        <dbReference type="ARBA" id="ARBA00022519"/>
    </source>
</evidence>
<evidence type="ECO:0000259" key="27">
    <source>
        <dbReference type="Pfam" id="PF00905"/>
    </source>
</evidence>
<evidence type="ECO:0000256" key="12">
    <source>
        <dbReference type="ARBA" id="ARBA00022679"/>
    </source>
</evidence>
<feature type="domain" description="Glycosyl transferase family 51" evidence="28">
    <location>
        <begin position="56"/>
        <end position="233"/>
    </location>
</feature>
<keyword evidence="15" id="KW-0133">Cell shape</keyword>
<comment type="caution">
    <text evidence="30">The sequence shown here is derived from an EMBL/GenBank/DDBJ whole genome shotgun (WGS) entry which is preliminary data.</text>
</comment>
<dbReference type="Pfam" id="PF00905">
    <property type="entry name" value="Transpeptidase"/>
    <property type="match status" value="1"/>
</dbReference>
<dbReference type="AlphaFoldDB" id="A0A3N1KR92"/>
<dbReference type="FunFam" id="1.10.3810.10:FF:000003">
    <property type="entry name" value="Penicillin-binding protein 1a"/>
    <property type="match status" value="1"/>
</dbReference>
<dbReference type="PANTHER" id="PTHR32282">
    <property type="entry name" value="BINDING PROTEIN TRANSPEPTIDASE, PUTATIVE-RELATED"/>
    <property type="match status" value="1"/>
</dbReference>
<evidence type="ECO:0000256" key="14">
    <source>
        <dbReference type="ARBA" id="ARBA00022801"/>
    </source>
</evidence>
<dbReference type="EMBL" id="RJKX01000020">
    <property type="protein sequence ID" value="ROP80848.1"/>
    <property type="molecule type" value="Genomic_DNA"/>
</dbReference>
<keyword evidence="22" id="KW-0961">Cell wall biogenesis/degradation</keyword>
<dbReference type="Gene3D" id="1.10.3810.10">
    <property type="entry name" value="Biosynthetic peptidoglycan transglycosylase-like"/>
    <property type="match status" value="1"/>
</dbReference>
<dbReference type="PANTHER" id="PTHR32282:SF27">
    <property type="entry name" value="PENICILLIN-BINDING PROTEIN 1A"/>
    <property type="match status" value="1"/>
</dbReference>
<accession>A0A3N1KR92</accession>
<dbReference type="SUPFAM" id="SSF56601">
    <property type="entry name" value="beta-lactamase/transpeptidase-like"/>
    <property type="match status" value="1"/>
</dbReference>
<dbReference type="GO" id="GO:0006508">
    <property type="term" value="P:proteolysis"/>
    <property type="evidence" value="ECO:0007669"/>
    <property type="project" value="UniProtKB-KW"/>
</dbReference>
<evidence type="ECO:0000256" key="25">
    <source>
        <dbReference type="ARBA" id="ARBA00049902"/>
    </source>
</evidence>
<comment type="catalytic activity">
    <reaction evidence="25">
        <text>[GlcNAc-(1-&gt;4)-Mur2Ac(oyl-L-Ala-gamma-D-Glu-L-Lys-D-Ala-D-Ala)](n)-di-trans,octa-cis-undecaprenyl diphosphate + beta-D-GlcNAc-(1-&gt;4)-Mur2Ac(oyl-L-Ala-gamma-D-Glu-L-Lys-D-Ala-D-Ala)-di-trans,octa-cis-undecaprenyl diphosphate = [GlcNAc-(1-&gt;4)-Mur2Ac(oyl-L-Ala-gamma-D-Glu-L-Lys-D-Ala-D-Ala)](n+1)-di-trans,octa-cis-undecaprenyl diphosphate + di-trans,octa-cis-undecaprenyl diphosphate + H(+)</text>
        <dbReference type="Rhea" id="RHEA:23708"/>
        <dbReference type="Rhea" id="RHEA-COMP:9602"/>
        <dbReference type="Rhea" id="RHEA-COMP:9603"/>
        <dbReference type="ChEBI" id="CHEBI:15378"/>
        <dbReference type="ChEBI" id="CHEBI:58405"/>
        <dbReference type="ChEBI" id="CHEBI:60033"/>
        <dbReference type="ChEBI" id="CHEBI:78435"/>
        <dbReference type="EC" id="2.4.99.28"/>
    </reaction>
</comment>
<comment type="pathway">
    <text evidence="2">Cell wall biogenesis; peptidoglycan biosynthesis.</text>
</comment>
<evidence type="ECO:0000256" key="6">
    <source>
        <dbReference type="ARBA" id="ARBA00018638"/>
    </source>
</evidence>
<evidence type="ECO:0000256" key="26">
    <source>
        <dbReference type="ARBA" id="ARBA00060592"/>
    </source>
</evidence>
<dbReference type="Gene3D" id="3.40.710.10">
    <property type="entry name" value="DD-peptidase/beta-lactamase superfamily"/>
    <property type="match status" value="2"/>
</dbReference>
<dbReference type="Pfam" id="PF17092">
    <property type="entry name" value="PCB_OB"/>
    <property type="match status" value="1"/>
</dbReference>
<comment type="catalytic activity">
    <reaction evidence="23">
        <text>Preferential cleavage: (Ac)2-L-Lys-D-Ala-|-D-Ala. Also transpeptidation of peptidyl-alanyl moieties that are N-acyl substituents of D-alanine.</text>
        <dbReference type="EC" id="3.4.16.4"/>
    </reaction>
</comment>
<dbReference type="NCBIfam" id="TIGR02074">
    <property type="entry name" value="PBP_1a_fam"/>
    <property type="match status" value="1"/>
</dbReference>
<feature type="domain" description="Penicillin-binding protein transpeptidase" evidence="27">
    <location>
        <begin position="456"/>
        <end position="750"/>
    </location>
</feature>
<reference evidence="30 31" key="1">
    <citation type="submission" date="2018-11" db="EMBL/GenBank/DDBJ databases">
        <title>Genomic Encyclopedia of Type Strains, Phase IV (KMG-IV): sequencing the most valuable type-strain genomes for metagenomic binning, comparative biology and taxonomic classification.</title>
        <authorList>
            <person name="Goeker M."/>
        </authorList>
    </citation>
    <scope>NUCLEOTIDE SEQUENCE [LARGE SCALE GENOMIC DNA]</scope>
    <source>
        <strain evidence="30 31">DSM 5900</strain>
    </source>
</reference>
<dbReference type="UniPathway" id="UPA00219"/>
<dbReference type="GO" id="GO:0071555">
    <property type="term" value="P:cell wall organization"/>
    <property type="evidence" value="ECO:0007669"/>
    <property type="project" value="UniProtKB-KW"/>
</dbReference>
<evidence type="ECO:0000313" key="31">
    <source>
        <dbReference type="Proteomes" id="UP000278222"/>
    </source>
</evidence>
<gene>
    <name evidence="30" type="ORF">EDC65_5498</name>
</gene>
<evidence type="ECO:0000256" key="23">
    <source>
        <dbReference type="ARBA" id="ARBA00034000"/>
    </source>
</evidence>
<evidence type="ECO:0000259" key="28">
    <source>
        <dbReference type="Pfam" id="PF00912"/>
    </source>
</evidence>
<comment type="similarity">
    <text evidence="3">In the C-terminal section; belongs to the transpeptidase family.</text>
</comment>
<dbReference type="InterPro" id="IPR023346">
    <property type="entry name" value="Lysozyme-like_dom_sf"/>
</dbReference>
<dbReference type="EC" id="3.4.16.4" evidence="5"/>
<keyword evidence="7" id="KW-1003">Cell membrane</keyword>
<keyword evidence="8" id="KW-0997">Cell inner membrane</keyword>
<evidence type="ECO:0000313" key="30">
    <source>
        <dbReference type="EMBL" id="ROP80848.1"/>
    </source>
</evidence>
<dbReference type="Gene3D" id="2.40.50.140">
    <property type="entry name" value="Nucleic acid-binding proteins"/>
    <property type="match status" value="1"/>
</dbReference>
<evidence type="ECO:0000256" key="21">
    <source>
        <dbReference type="ARBA" id="ARBA00023268"/>
    </source>
</evidence>
<dbReference type="Proteomes" id="UP000278222">
    <property type="component" value="Unassembled WGS sequence"/>
</dbReference>
<keyword evidence="12" id="KW-0808">Transferase</keyword>
<comment type="pathway">
    <text evidence="26">Glycan biosynthesis.</text>
</comment>
<dbReference type="InterPro" id="IPR001264">
    <property type="entry name" value="Glyco_trans_51"/>
</dbReference>
<evidence type="ECO:0000256" key="22">
    <source>
        <dbReference type="ARBA" id="ARBA00023316"/>
    </source>
</evidence>
<keyword evidence="14" id="KW-0378">Hydrolase</keyword>
<dbReference type="GO" id="GO:0008955">
    <property type="term" value="F:peptidoglycan glycosyltransferase activity"/>
    <property type="evidence" value="ECO:0007669"/>
    <property type="project" value="UniProtKB-EC"/>
</dbReference>
<evidence type="ECO:0000256" key="19">
    <source>
        <dbReference type="ARBA" id="ARBA00023136"/>
    </source>
</evidence>
<dbReference type="SUPFAM" id="SSF53955">
    <property type="entry name" value="Lysozyme-like"/>
    <property type="match status" value="1"/>
</dbReference>
<dbReference type="InterPro" id="IPR001460">
    <property type="entry name" value="PCN-bd_Tpept"/>
</dbReference>
<evidence type="ECO:0000256" key="17">
    <source>
        <dbReference type="ARBA" id="ARBA00022984"/>
    </source>
</evidence>
<keyword evidence="18" id="KW-1133">Transmembrane helix</keyword>
<organism evidence="30 31">
    <name type="scientific">Stella humosa</name>
    <dbReference type="NCBI Taxonomy" id="94"/>
    <lineage>
        <taxon>Bacteria</taxon>
        <taxon>Pseudomonadati</taxon>
        <taxon>Pseudomonadota</taxon>
        <taxon>Alphaproteobacteria</taxon>
        <taxon>Rhodospirillales</taxon>
        <taxon>Stellaceae</taxon>
        <taxon>Stella</taxon>
    </lineage>
</organism>
<dbReference type="GO" id="GO:0046677">
    <property type="term" value="P:response to antibiotic"/>
    <property type="evidence" value="ECO:0007669"/>
    <property type="project" value="UniProtKB-KW"/>
</dbReference>
<evidence type="ECO:0000256" key="16">
    <source>
        <dbReference type="ARBA" id="ARBA00022968"/>
    </source>
</evidence>
<keyword evidence="9" id="KW-0121">Carboxypeptidase</keyword>
<keyword evidence="10" id="KW-0645">Protease</keyword>
<dbReference type="InterPro" id="IPR012338">
    <property type="entry name" value="Beta-lactam/transpept-like"/>
</dbReference>
<protein>
    <recommendedName>
        <fullName evidence="6">Penicillin-binding protein 1A</fullName>
        <ecNumber evidence="24">2.4.99.28</ecNumber>
        <ecNumber evidence="5">3.4.16.4</ecNumber>
    </recommendedName>
</protein>
<evidence type="ECO:0000256" key="18">
    <source>
        <dbReference type="ARBA" id="ARBA00022989"/>
    </source>
</evidence>
<evidence type="ECO:0000259" key="29">
    <source>
        <dbReference type="Pfam" id="PF17092"/>
    </source>
</evidence>
<sequence length="834" mass="90178">MLRIARLFLFLMLALGVVAAGAGYFVFQHYTRDLPDYQQLAAYDPPMVTRVQAGDGRMLAEFAIENRVFVPIGAIPKRVIQAFLSAEDKNFYTHPGIDLQGIIRAAVQNALALGSNKRPIGASTITQQVAKNFLLTNEVSFERKIKEAVLAYRIEQSFSKERILELYLNEIYLGYNSYGVAAAALNYFNRPLDELTVAEAAYLAALPKAPNNYHPLRRPEAAKGRRDYVIERMAEDGVITREEATAAIASPIEIRSRTEAEAVRADVFAEEVRRDLMRQFGEKAVYRGGLSVRATLDPVMQTHAEAAFRDGLVAYDRRHGWRGPITKITVPPDTKGDPWKTALAAVPHPPGLAPWSLAVVLQVSPGEARIGLADGTRGRIPVDEVRWARPSLDDQKLGPAIRGMQDVVAVGDVVAVERAAAAPAAPARRGRNQAAPEAPAVETDRFTLRQMPNVSGGLVALDPHTGRVLAMVGGFSFEGSQFNRATQAQRQPGSAFKPFVYMAALESGMPPNTIIPDSPFVFEPGPGQELWRPGNADGRFLGPVPMRVGIERSRNLMTVRLAEQIGMKKVADVAKRFGVFDEMNTSLATSLGAGETTLLRMATAYAMIVNGGRKVTPTLIDRVQDREGRTIFRHDSRACEGCTTAAWKDGLAMPVLKDSRPQVIDPQTAYQMVSMLEGVVLRGTAGRLAALRRPIAGKTGTTNDAFDAWFVGFSPDLVVATYVGFDRPRTLGPGEQGGSAAAPIFQNFMERALKGVPAVPFRVPPGLRLVRVDRATGALAGPGDSNSLMEAFKPGTEPTVDGPAYISGVGNALDAGGMPGMRPIAPVSAPSGIY</sequence>
<comment type="subcellular location">
    <subcellularLocation>
        <location evidence="1">Cell inner membrane</location>
        <topology evidence="1">Single-pass type II membrane protein</topology>
    </subcellularLocation>
</comment>
<keyword evidence="20" id="KW-0046">Antibiotic resistance</keyword>
<dbReference type="InterPro" id="IPR031376">
    <property type="entry name" value="PCB_OB"/>
</dbReference>
<dbReference type="GO" id="GO:0009252">
    <property type="term" value="P:peptidoglycan biosynthetic process"/>
    <property type="evidence" value="ECO:0007669"/>
    <property type="project" value="UniProtKB-UniPathway"/>
</dbReference>
<evidence type="ECO:0000256" key="11">
    <source>
        <dbReference type="ARBA" id="ARBA00022676"/>
    </source>
</evidence>
<keyword evidence="13" id="KW-0812">Transmembrane</keyword>
<evidence type="ECO:0000256" key="9">
    <source>
        <dbReference type="ARBA" id="ARBA00022645"/>
    </source>
</evidence>
<dbReference type="GO" id="GO:0008658">
    <property type="term" value="F:penicillin binding"/>
    <property type="evidence" value="ECO:0007669"/>
    <property type="project" value="InterPro"/>
</dbReference>
<dbReference type="OrthoDB" id="9766909at2"/>
<evidence type="ECO:0000256" key="5">
    <source>
        <dbReference type="ARBA" id="ARBA00012448"/>
    </source>
</evidence>
<evidence type="ECO:0000256" key="13">
    <source>
        <dbReference type="ARBA" id="ARBA00022692"/>
    </source>
</evidence>
<dbReference type="InterPro" id="IPR050396">
    <property type="entry name" value="Glycosyltr_51/Transpeptidase"/>
</dbReference>
<evidence type="ECO:0000256" key="4">
    <source>
        <dbReference type="ARBA" id="ARBA00007739"/>
    </source>
</evidence>
<evidence type="ECO:0000256" key="15">
    <source>
        <dbReference type="ARBA" id="ARBA00022960"/>
    </source>
</evidence>
<dbReference type="GO" id="GO:0009002">
    <property type="term" value="F:serine-type D-Ala-D-Ala carboxypeptidase activity"/>
    <property type="evidence" value="ECO:0007669"/>
    <property type="project" value="UniProtKB-EC"/>
</dbReference>
<keyword evidence="16" id="KW-0735">Signal-anchor</keyword>